<accession>A0ABP8ZW48</accession>
<dbReference type="Pfam" id="PF03473">
    <property type="entry name" value="MOSC"/>
    <property type="match status" value="1"/>
</dbReference>
<evidence type="ECO:0000313" key="3">
    <source>
        <dbReference type="EMBL" id="GAA4766163.1"/>
    </source>
</evidence>
<proteinExistence type="predicted"/>
<gene>
    <name evidence="3" type="ORF">GCM10023329_10360</name>
</gene>
<keyword evidence="4" id="KW-1185">Reference proteome</keyword>
<dbReference type="PANTHER" id="PTHR14237:SF19">
    <property type="entry name" value="MITOCHONDRIAL AMIDOXIME REDUCING COMPONENT 1"/>
    <property type="match status" value="1"/>
</dbReference>
<organism evidence="3 4">
    <name type="scientific">Streptomyces sanyensis</name>
    <dbReference type="NCBI Taxonomy" id="568869"/>
    <lineage>
        <taxon>Bacteria</taxon>
        <taxon>Bacillati</taxon>
        <taxon>Actinomycetota</taxon>
        <taxon>Actinomycetes</taxon>
        <taxon>Kitasatosporales</taxon>
        <taxon>Streptomycetaceae</taxon>
        <taxon>Streptomyces</taxon>
    </lineage>
</organism>
<name>A0ABP8ZW48_9ACTN</name>
<dbReference type="PANTHER" id="PTHR14237">
    <property type="entry name" value="MOLYBDOPTERIN COFACTOR SULFURASE MOSC"/>
    <property type="match status" value="1"/>
</dbReference>
<dbReference type="EMBL" id="BAABJV010000002">
    <property type="protein sequence ID" value="GAA4766163.1"/>
    <property type="molecule type" value="Genomic_DNA"/>
</dbReference>
<evidence type="ECO:0000313" key="4">
    <source>
        <dbReference type="Proteomes" id="UP001501147"/>
    </source>
</evidence>
<reference evidence="4" key="1">
    <citation type="journal article" date="2019" name="Int. J. Syst. Evol. Microbiol.">
        <title>The Global Catalogue of Microorganisms (GCM) 10K type strain sequencing project: providing services to taxonomists for standard genome sequencing and annotation.</title>
        <authorList>
            <consortium name="The Broad Institute Genomics Platform"/>
            <consortium name="The Broad Institute Genome Sequencing Center for Infectious Disease"/>
            <person name="Wu L."/>
            <person name="Ma J."/>
        </authorList>
    </citation>
    <scope>NUCLEOTIDE SEQUENCE [LARGE SCALE GENOMIC DNA]</scope>
    <source>
        <strain evidence="4">JCM 18324</strain>
    </source>
</reference>
<dbReference type="InterPro" id="IPR011037">
    <property type="entry name" value="Pyrv_Knase-like_insert_dom_sf"/>
</dbReference>
<dbReference type="SUPFAM" id="SSF50800">
    <property type="entry name" value="PK beta-barrel domain-like"/>
    <property type="match status" value="1"/>
</dbReference>
<evidence type="ECO:0000256" key="1">
    <source>
        <dbReference type="SAM" id="MobiDB-lite"/>
    </source>
</evidence>
<comment type="caution">
    <text evidence="3">The sequence shown here is derived from an EMBL/GenBank/DDBJ whole genome shotgun (WGS) entry which is preliminary data.</text>
</comment>
<sequence length="344" mass="36192">MADRHGSNAQATPPHGRHTRGPGAVGGSPGCARPSARRPPRPPGTVRAVRARYYDRAMGITVQRLTYYPVKGCAGIDVDRAAVGATGLEHDRTFMVVDAADGAFRSQRTHPVMAAVRTAVLDGGGVLRLAAEGLGDLEVKVDPGAERRPVSLFDKPVGHGVDQGDEAAAWLSEVLGAPSRLVRVPEDFDRDGWGDTPGKVAFADAHAVLVASQASLDGLNARIGAAGAAPVPMDRFRANIVLAGCGQAHDEDLMRRLRIGTVELAHSVRATRCAVPMVDQATGLRAGPEPVRSLSQYRREPVYGNKVSFGAKAAVLRTGTLAVGDAVEAEWYEGGSPDPRRPAS</sequence>
<dbReference type="Pfam" id="PF03476">
    <property type="entry name" value="MOSC_N"/>
    <property type="match status" value="1"/>
</dbReference>
<dbReference type="SUPFAM" id="SSF141673">
    <property type="entry name" value="MOSC N-terminal domain-like"/>
    <property type="match status" value="1"/>
</dbReference>
<feature type="domain" description="MOSC" evidence="2">
    <location>
        <begin position="176"/>
        <end position="330"/>
    </location>
</feature>
<dbReference type="InterPro" id="IPR005303">
    <property type="entry name" value="MOCOS_middle"/>
</dbReference>
<dbReference type="PROSITE" id="PS51340">
    <property type="entry name" value="MOSC"/>
    <property type="match status" value="1"/>
</dbReference>
<evidence type="ECO:0000259" key="2">
    <source>
        <dbReference type="PROSITE" id="PS51340"/>
    </source>
</evidence>
<dbReference type="InterPro" id="IPR005302">
    <property type="entry name" value="MoCF_Sase_C"/>
</dbReference>
<feature type="region of interest" description="Disordered" evidence="1">
    <location>
        <begin position="1"/>
        <end position="46"/>
    </location>
</feature>
<dbReference type="Proteomes" id="UP001501147">
    <property type="component" value="Unassembled WGS sequence"/>
</dbReference>
<protein>
    <submittedName>
        <fullName evidence="3">MOSC N-terminal beta barrel domain-containing protein</fullName>
    </submittedName>
</protein>